<dbReference type="InterPro" id="IPR005495">
    <property type="entry name" value="LptG/LptF_permease"/>
</dbReference>
<evidence type="ECO:0000256" key="4">
    <source>
        <dbReference type="ARBA" id="ARBA00022989"/>
    </source>
</evidence>
<keyword evidence="2" id="KW-1003">Cell membrane</keyword>
<dbReference type="PANTHER" id="PTHR33529:SF6">
    <property type="entry name" value="YJGP_YJGQ FAMILY PERMEASE"/>
    <property type="match status" value="1"/>
</dbReference>
<evidence type="ECO:0008006" key="9">
    <source>
        <dbReference type="Google" id="ProtNLM"/>
    </source>
</evidence>
<evidence type="ECO:0000313" key="8">
    <source>
        <dbReference type="Proteomes" id="UP000000933"/>
    </source>
</evidence>
<gene>
    <name evidence="7" type="ordered locus">SRM_02305</name>
</gene>
<reference evidence="7 8" key="1">
    <citation type="journal article" date="2010" name="ISME J.">
        <title>Fine-scale evolution: genomic, phenotypic and ecological differentiation in two coexisting Salinibacter ruber strains.</title>
        <authorList>
            <person name="Pena A."/>
            <person name="Teeling H."/>
            <person name="Huerta-Cepas J."/>
            <person name="Santos F."/>
            <person name="Yarza P."/>
            <person name="Brito-Echeverria J."/>
            <person name="Lucio M."/>
            <person name="Schmitt-Kopplin P."/>
            <person name="Meseguer I."/>
            <person name="Schenowitz C."/>
            <person name="Dossat C."/>
            <person name="Barbe V."/>
            <person name="Dopazo J."/>
            <person name="Rossello-Mora R."/>
            <person name="Schuler M."/>
            <person name="Glockner F.O."/>
            <person name="Amann R."/>
            <person name="Gabaldon T."/>
            <person name="Anton J."/>
        </authorList>
    </citation>
    <scope>NUCLEOTIDE SEQUENCE [LARGE SCALE GENOMIC DNA]</scope>
    <source>
        <strain evidence="7 8">M8</strain>
    </source>
</reference>
<evidence type="ECO:0000256" key="2">
    <source>
        <dbReference type="ARBA" id="ARBA00022475"/>
    </source>
</evidence>
<dbReference type="AlphaFoldDB" id="D5HB21"/>
<keyword evidence="3 6" id="KW-0812">Transmembrane</keyword>
<organism evidence="7 8">
    <name type="scientific">Salinibacter ruber (strain M8)</name>
    <dbReference type="NCBI Taxonomy" id="761659"/>
    <lineage>
        <taxon>Bacteria</taxon>
        <taxon>Pseudomonadati</taxon>
        <taxon>Rhodothermota</taxon>
        <taxon>Rhodothermia</taxon>
        <taxon>Rhodothermales</taxon>
        <taxon>Salinibacteraceae</taxon>
        <taxon>Salinibacter</taxon>
    </lineage>
</organism>
<comment type="subcellular location">
    <subcellularLocation>
        <location evidence="1">Cell membrane</location>
        <topology evidence="1">Multi-pass membrane protein</topology>
    </subcellularLocation>
</comment>
<dbReference type="GO" id="GO:0015920">
    <property type="term" value="P:lipopolysaccharide transport"/>
    <property type="evidence" value="ECO:0007669"/>
    <property type="project" value="TreeGrafter"/>
</dbReference>
<keyword evidence="5 6" id="KW-0472">Membrane</keyword>
<name>D5HB21_SALRM</name>
<feature type="transmembrane region" description="Helical" evidence="6">
    <location>
        <begin position="32"/>
        <end position="53"/>
    </location>
</feature>
<feature type="transmembrane region" description="Helical" evidence="6">
    <location>
        <begin position="415"/>
        <end position="432"/>
    </location>
</feature>
<dbReference type="PANTHER" id="PTHR33529">
    <property type="entry name" value="SLR0882 PROTEIN-RELATED"/>
    <property type="match status" value="1"/>
</dbReference>
<evidence type="ECO:0000256" key="5">
    <source>
        <dbReference type="ARBA" id="ARBA00023136"/>
    </source>
</evidence>
<dbReference type="EMBL" id="FP565814">
    <property type="protein sequence ID" value="CBH25226.1"/>
    <property type="molecule type" value="Genomic_DNA"/>
</dbReference>
<dbReference type="KEGG" id="srm:SRM_02305"/>
<evidence type="ECO:0000256" key="1">
    <source>
        <dbReference type="ARBA" id="ARBA00004651"/>
    </source>
</evidence>
<accession>D5HB21</accession>
<dbReference type="HOGENOM" id="CLU_028799_6_0_10"/>
<dbReference type="Proteomes" id="UP000000933">
    <property type="component" value="Chromosome"/>
</dbReference>
<dbReference type="Pfam" id="PF03739">
    <property type="entry name" value="LptF_LptG"/>
    <property type="match status" value="1"/>
</dbReference>
<feature type="transmembrane region" description="Helical" evidence="6">
    <location>
        <begin position="452"/>
        <end position="471"/>
    </location>
</feature>
<evidence type="ECO:0000256" key="3">
    <source>
        <dbReference type="ARBA" id="ARBA00022692"/>
    </source>
</evidence>
<keyword evidence="4 6" id="KW-1133">Transmembrane helix</keyword>
<protein>
    <recommendedName>
        <fullName evidence="9">YjgP/YjgQ family permease</fullName>
    </recommendedName>
</protein>
<feature type="transmembrane region" description="Helical" evidence="6">
    <location>
        <begin position="390"/>
        <end position="408"/>
    </location>
</feature>
<evidence type="ECO:0000256" key="6">
    <source>
        <dbReference type="SAM" id="Phobius"/>
    </source>
</evidence>
<reference evidence="8" key="2">
    <citation type="submission" date="2010-04" db="EMBL/GenBank/DDBJ databases">
        <title>Genome sequence of Salinibacter ruber M8.</title>
        <authorList>
            <consortium name="Genoscope"/>
        </authorList>
    </citation>
    <scope>NUCLEOTIDE SEQUENCE [LARGE SCALE GENOMIC DNA]</scope>
    <source>
        <strain evidence="8">M8</strain>
    </source>
</reference>
<evidence type="ECO:0000313" key="7">
    <source>
        <dbReference type="EMBL" id="CBH25226.1"/>
    </source>
</evidence>
<feature type="transmembrane region" description="Helical" evidence="6">
    <location>
        <begin position="73"/>
        <end position="98"/>
    </location>
</feature>
<feature type="transmembrane region" description="Helical" evidence="6">
    <location>
        <begin position="119"/>
        <end position="137"/>
    </location>
</feature>
<dbReference type="GO" id="GO:0043190">
    <property type="term" value="C:ATP-binding cassette (ABC) transporter complex"/>
    <property type="evidence" value="ECO:0007669"/>
    <property type="project" value="TreeGrafter"/>
</dbReference>
<proteinExistence type="predicted"/>
<sequence length="492" mass="55927">MHRAFVRSFKRGPPRRHACMLRRLHWIVLRRLPGPFFGWLGTLMFLLLMQFLIRWLPEIAGKGIPVSVIVELIAYNLAYMVVLAVPMSVLLAALMAFGELAESQYYTVIKSTGISFGQIVWPALVVAALLMGGMLYFNNVMLPEANHRARQLWSDIRGKRPGFELRPGIFYEDMEDYSILVQDRPPGTNKLIDVTIYDYTQGRDRQAVIKAERGVIESSAGGARLTLTLRNGEMHRPLPPDANNQSERYERLTFDRHRIRFTLSNVVFRRSESEETARSTRTMRTPRLLDTLDSLKTERDARYQTLYERTQDELSPSVAADTSAPAPVAPAHPSSYLALADLDADARRSVVSPAVQRARSAQSAIQNIRRDTEWQTRRIRSYQVEFYKKFSIALACLIFMVVGAPLGLALRRGGLATIGAVALGIFMLYWITLVQGEKLSERGFFPPWLGMWIANLLMSGAGLWLILYVVLDLGATPPLRRRLWEWLRSLRS</sequence>